<dbReference type="PANTHER" id="PTHR12770">
    <property type="entry name" value="RUS1 FAMILY PROTEIN C16ORF58"/>
    <property type="match status" value="1"/>
</dbReference>
<gene>
    <name evidence="9" type="ORF">GMOD_00006243</name>
</gene>
<dbReference type="InterPro" id="IPR054549">
    <property type="entry name" value="UVB_sens_RUS_dom"/>
</dbReference>
<sequence>MLAGSLVVSHITSPLATWATLILLLSIHLATNYAAVRAVNMHCLNRQRANILFSNMFQKGLVLSPRDVSQRERVFERGGVLRWSDDKVLGRCSIGVPLQRLLDRLGTRHKQTGSLTLKSVEMTDLLDVFAHESYILLPVSAADEALIVLKATCKPIDQLKAWAHALWLAKRREGLEAVGPERKPNNGSDRPAMEGLISELIDSLKDVQAMFEKHGDEMRRKGWDVGVAAMETQAGVRLQIAIAN</sequence>
<evidence type="ECO:0000256" key="4">
    <source>
        <dbReference type="ARBA" id="ARBA00022989"/>
    </source>
</evidence>
<dbReference type="EMBL" id="KE747818">
    <property type="protein sequence ID" value="RMZ69434.1"/>
    <property type="molecule type" value="Genomic_DNA"/>
</dbReference>
<feature type="transmembrane region" description="Helical" evidence="6">
    <location>
        <begin position="15"/>
        <end position="36"/>
    </location>
</feature>
<dbReference type="GO" id="GO:0016020">
    <property type="term" value="C:membrane"/>
    <property type="evidence" value="ECO:0007669"/>
    <property type="project" value="UniProtKB-SubCell"/>
</dbReference>
<evidence type="ECO:0000313" key="10">
    <source>
        <dbReference type="Proteomes" id="UP000265663"/>
    </source>
</evidence>
<dbReference type="InterPro" id="IPR006968">
    <property type="entry name" value="RUS_fam"/>
</dbReference>
<keyword evidence="4 6" id="KW-1133">Transmembrane helix</keyword>
<dbReference type="OrthoDB" id="364779at2759"/>
<reference evidence="9 10" key="1">
    <citation type="journal article" date="2014" name="PLoS ONE">
        <title>De novo Genome Assembly of the Fungal Plant Pathogen Pyrenophora semeniperda.</title>
        <authorList>
            <person name="Soliai M.M."/>
            <person name="Meyer S.E."/>
            <person name="Udall J.A."/>
            <person name="Elzinga D.E."/>
            <person name="Hermansen R.A."/>
            <person name="Bodily P.M."/>
            <person name="Hart A.A."/>
            <person name="Coleman C.E."/>
        </authorList>
    </citation>
    <scope>NUCLEOTIDE SEQUENCE [LARGE SCALE GENOMIC DNA]</scope>
    <source>
        <strain evidence="9 10">CCB06</strain>
        <tissue evidence="9">Mycelium</tissue>
    </source>
</reference>
<dbReference type="Pfam" id="PF24160">
    <property type="entry name" value="UVB_sens_C"/>
    <property type="match status" value="1"/>
</dbReference>
<comment type="similarity">
    <text evidence="2">Belongs to the RUS1 family.</text>
</comment>
<evidence type="ECO:0000256" key="5">
    <source>
        <dbReference type="ARBA" id="ARBA00023136"/>
    </source>
</evidence>
<keyword evidence="3 6" id="KW-0812">Transmembrane</keyword>
<name>A0A3M7M4V0_9PLEO</name>
<evidence type="ECO:0000259" key="8">
    <source>
        <dbReference type="Pfam" id="PF24160"/>
    </source>
</evidence>
<proteinExistence type="inferred from homology"/>
<evidence type="ECO:0000259" key="7">
    <source>
        <dbReference type="Pfam" id="PF04884"/>
    </source>
</evidence>
<evidence type="ECO:0000313" key="9">
    <source>
        <dbReference type="EMBL" id="RMZ69434.1"/>
    </source>
</evidence>
<dbReference type="InterPro" id="IPR055412">
    <property type="entry name" value="UVB_sens_C"/>
</dbReference>
<dbReference type="PANTHER" id="PTHR12770:SF31">
    <property type="entry name" value="RUS FAMILY MEMBER 1"/>
    <property type="match status" value="1"/>
</dbReference>
<protein>
    <submittedName>
        <fullName evidence="9">Uncharacterized protein</fullName>
    </submittedName>
</protein>
<comment type="subcellular location">
    <subcellularLocation>
        <location evidence="1">Membrane</location>
    </subcellularLocation>
</comment>
<evidence type="ECO:0000256" key="6">
    <source>
        <dbReference type="SAM" id="Phobius"/>
    </source>
</evidence>
<organism evidence="9 10">
    <name type="scientific">Pyrenophora seminiperda CCB06</name>
    <dbReference type="NCBI Taxonomy" id="1302712"/>
    <lineage>
        <taxon>Eukaryota</taxon>
        <taxon>Fungi</taxon>
        <taxon>Dikarya</taxon>
        <taxon>Ascomycota</taxon>
        <taxon>Pezizomycotina</taxon>
        <taxon>Dothideomycetes</taxon>
        <taxon>Pleosporomycetidae</taxon>
        <taxon>Pleosporales</taxon>
        <taxon>Pleosporineae</taxon>
        <taxon>Pleosporaceae</taxon>
        <taxon>Pyrenophora</taxon>
    </lineage>
</organism>
<keyword evidence="5 6" id="KW-0472">Membrane</keyword>
<dbReference type="Pfam" id="PF04884">
    <property type="entry name" value="UVB_sens_prot"/>
    <property type="match status" value="1"/>
</dbReference>
<keyword evidence="10" id="KW-1185">Reference proteome</keyword>
<dbReference type="Proteomes" id="UP000265663">
    <property type="component" value="Unassembled WGS sequence"/>
</dbReference>
<evidence type="ECO:0000256" key="1">
    <source>
        <dbReference type="ARBA" id="ARBA00004370"/>
    </source>
</evidence>
<feature type="domain" description="Protein root UVB sensitive/RUS" evidence="7">
    <location>
        <begin position="1"/>
        <end position="59"/>
    </location>
</feature>
<accession>A0A3M7M4V0</accession>
<dbReference type="AlphaFoldDB" id="A0A3M7M4V0"/>
<evidence type="ECO:0000256" key="2">
    <source>
        <dbReference type="ARBA" id="ARBA00007558"/>
    </source>
</evidence>
<feature type="domain" description="Root UVB sensitive protein C-terminal" evidence="8">
    <location>
        <begin position="63"/>
        <end position="227"/>
    </location>
</feature>
<evidence type="ECO:0000256" key="3">
    <source>
        <dbReference type="ARBA" id="ARBA00022692"/>
    </source>
</evidence>